<evidence type="ECO:0000256" key="3">
    <source>
        <dbReference type="PIRSR" id="PIRSR000390-1"/>
    </source>
</evidence>
<name>A0A9W6P9D8_9ACTN</name>
<accession>A0A9W6P9D8</accession>
<keyword evidence="1 4" id="KW-0663">Pyridoxal phosphate</keyword>
<evidence type="ECO:0000256" key="5">
    <source>
        <dbReference type="RuleBase" id="RU004508"/>
    </source>
</evidence>
<gene>
    <name evidence="6" type="ORF">Nans01_43750</name>
</gene>
<dbReference type="CDD" id="cd00616">
    <property type="entry name" value="AHBA_syn"/>
    <property type="match status" value="1"/>
</dbReference>
<dbReference type="RefSeq" id="WP_285761569.1">
    <property type="nucleotide sequence ID" value="NZ_BSQG01000011.1"/>
</dbReference>
<dbReference type="GO" id="GO:0030170">
    <property type="term" value="F:pyridoxal phosphate binding"/>
    <property type="evidence" value="ECO:0007669"/>
    <property type="project" value="TreeGrafter"/>
</dbReference>
<comment type="caution">
    <text evidence="6">The sequence shown here is derived from an EMBL/GenBank/DDBJ whole genome shotgun (WGS) entry which is preliminary data.</text>
</comment>
<organism evidence="6 7">
    <name type="scientific">Nocardiopsis ansamitocini</name>
    <dbReference type="NCBI Taxonomy" id="1670832"/>
    <lineage>
        <taxon>Bacteria</taxon>
        <taxon>Bacillati</taxon>
        <taxon>Actinomycetota</taxon>
        <taxon>Actinomycetes</taxon>
        <taxon>Streptosporangiales</taxon>
        <taxon>Nocardiopsidaceae</taxon>
        <taxon>Nocardiopsis</taxon>
    </lineage>
</organism>
<dbReference type="PIRSF" id="PIRSF000390">
    <property type="entry name" value="PLP_StrS"/>
    <property type="match status" value="1"/>
</dbReference>
<dbReference type="PANTHER" id="PTHR30244">
    <property type="entry name" value="TRANSAMINASE"/>
    <property type="match status" value="1"/>
</dbReference>
<dbReference type="PANTHER" id="PTHR30244:SF36">
    <property type="entry name" value="3-OXO-GLUCOSE-6-PHOSPHATE:GLUTAMATE AMINOTRANSFERASE"/>
    <property type="match status" value="1"/>
</dbReference>
<keyword evidence="7" id="KW-1185">Reference proteome</keyword>
<evidence type="ECO:0000313" key="6">
    <source>
        <dbReference type="EMBL" id="GLU50024.1"/>
    </source>
</evidence>
<dbReference type="SUPFAM" id="SSF53383">
    <property type="entry name" value="PLP-dependent transferases"/>
    <property type="match status" value="1"/>
</dbReference>
<evidence type="ECO:0000313" key="7">
    <source>
        <dbReference type="Proteomes" id="UP001165092"/>
    </source>
</evidence>
<dbReference type="GO" id="GO:0008483">
    <property type="term" value="F:transaminase activity"/>
    <property type="evidence" value="ECO:0007669"/>
    <property type="project" value="TreeGrafter"/>
</dbReference>
<dbReference type="GO" id="GO:0000271">
    <property type="term" value="P:polysaccharide biosynthetic process"/>
    <property type="evidence" value="ECO:0007669"/>
    <property type="project" value="TreeGrafter"/>
</dbReference>
<dbReference type="AlphaFoldDB" id="A0A9W6P9D8"/>
<dbReference type="Pfam" id="PF01041">
    <property type="entry name" value="DegT_DnrJ_EryC1"/>
    <property type="match status" value="1"/>
</dbReference>
<sequence>MTAYVWGYLNEYEKEREDILDAVDTVFKSGQLIWGPFVDSFEDEFAEYHGVPHCVGVDNGTNALVLGLRAIGVGPGDEVITVSNTAAPTVLAIDLVGAKPVFVDIDPDTYLMDVGQVGSVITERTRCILPVHLYGQCVDMAPLQEVAAAHDLLILEDCAQAHGARYYGHIAGSIGNAGAFSFYPTKILGAYGHAGATITSDPEVDASLRRLRYYGMGRERYYVVEPNGQNARLDQVHAEILRRKLTRLDDYIAARQAIAARYAEALADTELVLPVTAPGNEHTYYLYVVRHPQRDRIIEAMKSHDISLNVSYPWPAHTMTGFSHLGYEKGALPVTERLADEIFSLPMYPSLTRQEQDRTIDALRETLAKL</sequence>
<dbReference type="Gene3D" id="3.90.1150.10">
    <property type="entry name" value="Aspartate Aminotransferase, domain 1"/>
    <property type="match status" value="1"/>
</dbReference>
<dbReference type="Proteomes" id="UP001165092">
    <property type="component" value="Unassembled WGS sequence"/>
</dbReference>
<dbReference type="EMBL" id="BSQG01000011">
    <property type="protein sequence ID" value="GLU50024.1"/>
    <property type="molecule type" value="Genomic_DNA"/>
</dbReference>
<dbReference type="InterPro" id="IPR000653">
    <property type="entry name" value="DegT/StrS_aminotransferase"/>
</dbReference>
<reference evidence="6" key="1">
    <citation type="submission" date="2023-02" db="EMBL/GenBank/DDBJ databases">
        <title>Nocardiopsis ansamitocini NBRC 112285.</title>
        <authorList>
            <person name="Ichikawa N."/>
            <person name="Sato H."/>
            <person name="Tonouchi N."/>
        </authorList>
    </citation>
    <scope>NUCLEOTIDE SEQUENCE</scope>
    <source>
        <strain evidence="6">NBRC 112285</strain>
    </source>
</reference>
<evidence type="ECO:0000256" key="1">
    <source>
        <dbReference type="ARBA" id="ARBA00022898"/>
    </source>
</evidence>
<protein>
    <submittedName>
        <fullName evidence="6">Erythromycin biosynthesis sensory transduction protein EryC1</fullName>
    </submittedName>
</protein>
<feature type="active site" description="Proton acceptor" evidence="3">
    <location>
        <position position="186"/>
    </location>
</feature>
<feature type="modified residue" description="N6-(pyridoxal phosphate)lysine" evidence="4">
    <location>
        <position position="186"/>
    </location>
</feature>
<proteinExistence type="inferred from homology"/>
<dbReference type="InterPro" id="IPR015421">
    <property type="entry name" value="PyrdxlP-dep_Trfase_major"/>
</dbReference>
<dbReference type="InterPro" id="IPR015424">
    <property type="entry name" value="PyrdxlP-dep_Trfase"/>
</dbReference>
<evidence type="ECO:0000256" key="4">
    <source>
        <dbReference type="PIRSR" id="PIRSR000390-2"/>
    </source>
</evidence>
<evidence type="ECO:0000256" key="2">
    <source>
        <dbReference type="ARBA" id="ARBA00037999"/>
    </source>
</evidence>
<dbReference type="Gene3D" id="3.40.640.10">
    <property type="entry name" value="Type I PLP-dependent aspartate aminotransferase-like (Major domain)"/>
    <property type="match status" value="1"/>
</dbReference>
<dbReference type="InterPro" id="IPR015422">
    <property type="entry name" value="PyrdxlP-dep_Trfase_small"/>
</dbReference>
<comment type="similarity">
    <text evidence="2 5">Belongs to the DegT/DnrJ/EryC1 family.</text>
</comment>